<sequence length="728" mass="84540">MRIDELSIKGFGKWRDARFRFAPGLNLFAAPNEAGKTTLLQALFASLYGMKKDYARSARYLPEYERYLPWHDGSYETVVRYELDGKRYQLHRRLAKEREQAQLYLDPDWTEVTHLYQEDRRKERNFLELHLGLTRSLFTDLTWIRRTPLEAAAYLLPSLSGGGETDPAVNRMLSEMDRELAQIGKKERAENTLLGKAGARVAEKERELAEAEKSWAAVQALTRQLAVWEERRQELQHGMERIHQRLARLQAAEQNWQTRWQQSFAQRPWERAEQWIETAGTEEERELHRETWRKWTALGTAYAEEKSRLLSIREDVSRQERIEETYRRASELRKTREACIAEAQKLAESALHSGRQRRKPDARHVSPALWWTGSIFGLLLAVGLYAAGEPVLSLIALSVCLAAAGAGAMVRRRKQAGEGHSHQQRAWLEWQEKAAGCEAEIDGLLRQWGMADWDSFLVLREEEKHRAQGKEAGIAALEGRHQEEQAQLARQWGEAFRRLLEEEKTGLDREREQLEQEQRQLGEQLQLIREQMARAAGEIGGQDEVSLAKARSEYEEAVEDLRRLQMKREALALARETLQQVLNEWNREFSPAVNRIASELMARITGGKYADVRLDPQSQFDVKIWEASHRRIVEQERCSTGTQDQLYLVQRLALLRHVSGQSEPLPIFLDDHFVHYDAGRLERTLELLAELSREHQVFLFSCTERERELLQPWIEGDGRHRLHLLPSS</sequence>
<dbReference type="Proteomes" id="UP000677234">
    <property type="component" value="Chromosome"/>
</dbReference>
<gene>
    <name evidence="4" type="ORF">JD108_04915</name>
    <name evidence="5" type="ORF">KDJ56_04595</name>
</gene>
<dbReference type="GO" id="GO:0006302">
    <property type="term" value="P:double-strand break repair"/>
    <property type="evidence" value="ECO:0007669"/>
    <property type="project" value="InterPro"/>
</dbReference>
<evidence type="ECO:0000256" key="1">
    <source>
        <dbReference type="SAM" id="Coils"/>
    </source>
</evidence>
<evidence type="ECO:0000313" key="6">
    <source>
        <dbReference type="Proteomes" id="UP000595847"/>
    </source>
</evidence>
<keyword evidence="2" id="KW-0812">Transmembrane</keyword>
<keyword evidence="1" id="KW-0175">Coiled coil</keyword>
<keyword evidence="2" id="KW-1133">Transmembrane helix</keyword>
<evidence type="ECO:0000259" key="3">
    <source>
        <dbReference type="Pfam" id="PF13476"/>
    </source>
</evidence>
<dbReference type="Proteomes" id="UP000595847">
    <property type="component" value="Chromosome"/>
</dbReference>
<dbReference type="PANTHER" id="PTHR41259:SF1">
    <property type="entry name" value="DOUBLE-STRAND BREAK REPAIR RAD50 ATPASE, PUTATIVE-RELATED"/>
    <property type="match status" value="1"/>
</dbReference>
<dbReference type="PANTHER" id="PTHR41259">
    <property type="entry name" value="DOUBLE-STRAND BREAK REPAIR RAD50 ATPASE, PUTATIVE-RELATED"/>
    <property type="match status" value="1"/>
</dbReference>
<evidence type="ECO:0000256" key="2">
    <source>
        <dbReference type="SAM" id="Phobius"/>
    </source>
</evidence>
<dbReference type="EMBL" id="CP066308">
    <property type="protein sequence ID" value="QQE75271.1"/>
    <property type="molecule type" value="Genomic_DNA"/>
</dbReference>
<organism evidence="4 6">
    <name type="scientific">Brevibacillus composti</name>
    <dbReference type="NCBI Taxonomy" id="2796470"/>
    <lineage>
        <taxon>Bacteria</taxon>
        <taxon>Bacillati</taxon>
        <taxon>Bacillota</taxon>
        <taxon>Bacilli</taxon>
        <taxon>Bacillales</taxon>
        <taxon>Paenibacillaceae</taxon>
        <taxon>Brevibacillus</taxon>
    </lineage>
</organism>
<dbReference type="SUPFAM" id="SSF52540">
    <property type="entry name" value="P-loop containing nucleoside triphosphate hydrolases"/>
    <property type="match status" value="1"/>
</dbReference>
<feature type="coiled-coil region" evidence="1">
    <location>
        <begin position="497"/>
        <end position="588"/>
    </location>
</feature>
<dbReference type="InterPro" id="IPR038729">
    <property type="entry name" value="Rad50/SbcC_AAA"/>
</dbReference>
<feature type="coiled-coil region" evidence="1">
    <location>
        <begin position="194"/>
        <end position="259"/>
    </location>
</feature>
<keyword evidence="2" id="KW-0472">Membrane</keyword>
<dbReference type="InterPro" id="IPR027417">
    <property type="entry name" value="P-loop_NTPase"/>
</dbReference>
<reference evidence="4 6" key="1">
    <citation type="submission" date="2020-12" db="EMBL/GenBank/DDBJ databases">
        <title>strain FJAT-54423T represents a novel species of the genus Brevibacillus.</title>
        <authorList>
            <person name="Tang R."/>
        </authorList>
    </citation>
    <scope>NUCLEOTIDE SEQUENCE [LARGE SCALE GENOMIC DNA]</scope>
    <source>
        <strain evidence="4 6">FJAT-54423</strain>
    </source>
</reference>
<dbReference type="GO" id="GO:0016887">
    <property type="term" value="F:ATP hydrolysis activity"/>
    <property type="evidence" value="ECO:0007669"/>
    <property type="project" value="InterPro"/>
</dbReference>
<evidence type="ECO:0000313" key="4">
    <source>
        <dbReference type="EMBL" id="QQE75271.1"/>
    </source>
</evidence>
<dbReference type="RefSeq" id="WP_198828800.1">
    <property type="nucleotide sequence ID" value="NZ_CP066308.1"/>
</dbReference>
<name>A0A7T5JPN7_9BACL</name>
<evidence type="ECO:0000313" key="5">
    <source>
        <dbReference type="EMBL" id="QUO42298.1"/>
    </source>
</evidence>
<dbReference type="KEGG" id="bcop:JD108_04915"/>
<keyword evidence="7" id="KW-1185">Reference proteome</keyword>
<dbReference type="EMBL" id="CP073708">
    <property type="protein sequence ID" value="QUO42298.1"/>
    <property type="molecule type" value="Genomic_DNA"/>
</dbReference>
<dbReference type="Gene3D" id="3.40.50.300">
    <property type="entry name" value="P-loop containing nucleotide triphosphate hydrolases"/>
    <property type="match status" value="2"/>
</dbReference>
<accession>A0A7T5JPN7</accession>
<evidence type="ECO:0000313" key="7">
    <source>
        <dbReference type="Proteomes" id="UP000677234"/>
    </source>
</evidence>
<feature type="transmembrane region" description="Helical" evidence="2">
    <location>
        <begin position="365"/>
        <end position="385"/>
    </location>
</feature>
<reference evidence="5" key="2">
    <citation type="submission" date="2021-04" db="EMBL/GenBank/DDBJ databases">
        <title>Brevibacillus composti FJAT-54423, complete genome.</title>
        <authorList>
            <person name="Tang R."/>
        </authorList>
    </citation>
    <scope>NUCLEOTIDE SEQUENCE</scope>
    <source>
        <strain evidence="5">FJAT-54424</strain>
    </source>
</reference>
<feature type="domain" description="Rad50/SbcC-type AAA" evidence="3">
    <location>
        <begin position="5"/>
        <end position="221"/>
    </location>
</feature>
<dbReference type="Pfam" id="PF13476">
    <property type="entry name" value="AAA_23"/>
    <property type="match status" value="1"/>
</dbReference>
<dbReference type="AlphaFoldDB" id="A0A7T5JPN7"/>
<feature type="transmembrane region" description="Helical" evidence="2">
    <location>
        <begin position="391"/>
        <end position="410"/>
    </location>
</feature>
<protein>
    <submittedName>
        <fullName evidence="4">AAA family ATPase</fullName>
    </submittedName>
</protein>
<proteinExistence type="predicted"/>